<organism evidence="16">
    <name type="scientific">uncultured bacterium 25</name>
    <dbReference type="NCBI Taxonomy" id="1748273"/>
    <lineage>
        <taxon>Bacteria</taxon>
        <taxon>environmental samples</taxon>
    </lineage>
</organism>
<dbReference type="FunFam" id="3.30.360.10:FF:000005">
    <property type="entry name" value="Homoserine dehydrogenase"/>
    <property type="match status" value="1"/>
</dbReference>
<dbReference type="Gene3D" id="3.40.50.720">
    <property type="entry name" value="NAD(P)-binding Rossmann-like Domain"/>
    <property type="match status" value="1"/>
</dbReference>
<reference evidence="16" key="1">
    <citation type="submission" date="2015-10" db="EMBL/GenBank/DDBJ databases">
        <title>Biosynthesis of SCL-MCL polyhydroxyalkanoates by metagenomic clones in Pseudomonas putida.</title>
        <authorList>
            <person name="Cheng J."/>
            <person name="Charles T.C."/>
        </authorList>
    </citation>
    <scope>NUCLEOTIDE SEQUENCE</scope>
</reference>
<dbReference type="UniPathway" id="UPA00050">
    <property type="reaction ID" value="UER00063"/>
</dbReference>
<keyword evidence="9 12" id="KW-0486">Methionine biosynthesis</keyword>
<evidence type="ECO:0000256" key="12">
    <source>
        <dbReference type="RuleBase" id="RU000579"/>
    </source>
</evidence>
<protein>
    <recommendedName>
        <fullName evidence="5 12">Homoserine dehydrogenase</fullName>
        <ecNumber evidence="4 12">1.1.1.3</ecNumber>
    </recommendedName>
</protein>
<name>A0A0U3JBW8_9BACT</name>
<evidence type="ECO:0000256" key="7">
    <source>
        <dbReference type="ARBA" id="ARBA00022697"/>
    </source>
</evidence>
<dbReference type="InterPro" id="IPR001342">
    <property type="entry name" value="HDH_cat"/>
</dbReference>
<dbReference type="EC" id="1.1.1.3" evidence="4 12"/>
<accession>A0A0U3JBW8</accession>
<evidence type="ECO:0000256" key="11">
    <source>
        <dbReference type="PIRSR" id="PIRSR000098-2"/>
    </source>
</evidence>
<dbReference type="GO" id="GO:0050661">
    <property type="term" value="F:NADP binding"/>
    <property type="evidence" value="ECO:0007669"/>
    <property type="project" value="InterPro"/>
</dbReference>
<evidence type="ECO:0000256" key="13">
    <source>
        <dbReference type="RuleBase" id="RU004171"/>
    </source>
</evidence>
<dbReference type="UniPathway" id="UPA00051">
    <property type="reaction ID" value="UER00465"/>
</dbReference>
<comment type="catalytic activity">
    <reaction evidence="12">
        <text>L-homoserine + NADP(+) = L-aspartate 4-semialdehyde + NADPH + H(+)</text>
        <dbReference type="Rhea" id="RHEA:15761"/>
        <dbReference type="ChEBI" id="CHEBI:15378"/>
        <dbReference type="ChEBI" id="CHEBI:57476"/>
        <dbReference type="ChEBI" id="CHEBI:57783"/>
        <dbReference type="ChEBI" id="CHEBI:58349"/>
        <dbReference type="ChEBI" id="CHEBI:537519"/>
        <dbReference type="EC" id="1.1.1.3"/>
    </reaction>
</comment>
<keyword evidence="11 12" id="KW-0521">NADP</keyword>
<dbReference type="Gene3D" id="3.30.360.10">
    <property type="entry name" value="Dihydrodipicolinate Reductase, domain 2"/>
    <property type="match status" value="1"/>
</dbReference>
<dbReference type="NCBIfam" id="NF004976">
    <property type="entry name" value="PRK06349.1"/>
    <property type="match status" value="1"/>
</dbReference>
<dbReference type="GO" id="GO:0004412">
    <property type="term" value="F:homoserine dehydrogenase activity"/>
    <property type="evidence" value="ECO:0007669"/>
    <property type="project" value="UniProtKB-EC"/>
</dbReference>
<dbReference type="PANTHER" id="PTHR43331">
    <property type="entry name" value="HOMOSERINE DEHYDROGENASE"/>
    <property type="match status" value="1"/>
</dbReference>
<keyword evidence="6 12" id="KW-0028">Amino-acid biosynthesis</keyword>
<evidence type="ECO:0000259" key="14">
    <source>
        <dbReference type="Pfam" id="PF00742"/>
    </source>
</evidence>
<feature type="binding site" evidence="11">
    <location>
        <position position="98"/>
    </location>
    <ligand>
        <name>NADPH</name>
        <dbReference type="ChEBI" id="CHEBI:57783"/>
    </ligand>
</feature>
<evidence type="ECO:0000256" key="2">
    <source>
        <dbReference type="ARBA" id="ARBA00005062"/>
    </source>
</evidence>
<dbReference type="SUPFAM" id="SSF51735">
    <property type="entry name" value="NAD(P)-binding Rossmann-fold domains"/>
    <property type="match status" value="1"/>
</dbReference>
<comment type="similarity">
    <text evidence="3 13">Belongs to the homoserine dehydrogenase family.</text>
</comment>
<feature type="binding site" evidence="11">
    <location>
        <begin position="2"/>
        <end position="9"/>
    </location>
    <ligand>
        <name>NADP(+)</name>
        <dbReference type="ChEBI" id="CHEBI:58349"/>
    </ligand>
</feature>
<evidence type="ECO:0000256" key="5">
    <source>
        <dbReference type="ARBA" id="ARBA00013376"/>
    </source>
</evidence>
<dbReference type="PANTHER" id="PTHR43331:SF1">
    <property type="entry name" value="HOMOSERINE DEHYDROGENASE"/>
    <property type="match status" value="1"/>
</dbReference>
<feature type="domain" description="Homoserine dehydrogenase catalytic" evidence="14">
    <location>
        <begin position="130"/>
        <end position="308"/>
    </location>
</feature>
<feature type="active site" description="Proton donor" evidence="10">
    <location>
        <position position="198"/>
    </location>
</feature>
<dbReference type="InterPro" id="IPR005106">
    <property type="entry name" value="Asp/hSer_DH_NAD-bd"/>
</dbReference>
<proteinExistence type="inferred from homology"/>
<dbReference type="InterPro" id="IPR016204">
    <property type="entry name" value="HDH"/>
</dbReference>
<dbReference type="InterPro" id="IPR019811">
    <property type="entry name" value="HDH_CS"/>
</dbReference>
<comment type="pathway">
    <text evidence="1 12">Amino-acid biosynthesis; L-threonine biosynthesis; L-threonine from L-aspartate: step 3/5.</text>
</comment>
<evidence type="ECO:0000256" key="1">
    <source>
        <dbReference type="ARBA" id="ARBA00005056"/>
    </source>
</evidence>
<evidence type="ECO:0000259" key="15">
    <source>
        <dbReference type="Pfam" id="PF03447"/>
    </source>
</evidence>
<feature type="domain" description="Aspartate/homoserine dehydrogenase NAD-binding" evidence="15">
    <location>
        <begin position="3"/>
        <end position="122"/>
    </location>
</feature>
<dbReference type="PROSITE" id="PS01042">
    <property type="entry name" value="HOMOSER_DHGENASE"/>
    <property type="match status" value="1"/>
</dbReference>
<dbReference type="SUPFAM" id="SSF55347">
    <property type="entry name" value="Glyceraldehyde-3-phosphate dehydrogenase-like, C-terminal domain"/>
    <property type="match status" value="1"/>
</dbReference>
<evidence type="ECO:0000256" key="8">
    <source>
        <dbReference type="ARBA" id="ARBA00023002"/>
    </source>
</evidence>
<comment type="pathway">
    <text evidence="2 12">Amino-acid biosynthesis; L-methionine biosynthesis via de novo pathway; L-homoserine from L-aspartate: step 3/3.</text>
</comment>
<keyword evidence="7 12" id="KW-0791">Threonine biosynthesis</keyword>
<evidence type="ECO:0000256" key="4">
    <source>
        <dbReference type="ARBA" id="ARBA00013213"/>
    </source>
</evidence>
<dbReference type="GO" id="GO:0009088">
    <property type="term" value="P:threonine biosynthetic process"/>
    <property type="evidence" value="ECO:0007669"/>
    <property type="project" value="UniProtKB-UniPathway"/>
</dbReference>
<feature type="binding site" evidence="11">
    <location>
        <position position="183"/>
    </location>
    <ligand>
        <name>L-homoserine</name>
        <dbReference type="ChEBI" id="CHEBI:57476"/>
    </ligand>
</feature>
<dbReference type="Pfam" id="PF03447">
    <property type="entry name" value="NAD_binding_3"/>
    <property type="match status" value="1"/>
</dbReference>
<dbReference type="GO" id="GO:0009086">
    <property type="term" value="P:methionine biosynthetic process"/>
    <property type="evidence" value="ECO:0007669"/>
    <property type="project" value="UniProtKB-KW"/>
</dbReference>
<evidence type="ECO:0000256" key="9">
    <source>
        <dbReference type="ARBA" id="ARBA00023167"/>
    </source>
</evidence>
<keyword evidence="8 12" id="KW-0560">Oxidoreductase</keyword>
<dbReference type="EMBL" id="KT944269">
    <property type="protein sequence ID" value="ALV86588.1"/>
    <property type="molecule type" value="Genomic_DNA"/>
</dbReference>
<evidence type="ECO:0000256" key="3">
    <source>
        <dbReference type="ARBA" id="ARBA00006753"/>
    </source>
</evidence>
<evidence type="ECO:0000256" key="10">
    <source>
        <dbReference type="PIRSR" id="PIRSR000098-1"/>
    </source>
</evidence>
<dbReference type="Pfam" id="PF00742">
    <property type="entry name" value="Homoserine_dh"/>
    <property type="match status" value="1"/>
</dbReference>
<dbReference type="InterPro" id="IPR036291">
    <property type="entry name" value="NAD(P)-bd_dom_sf"/>
</dbReference>
<evidence type="ECO:0000256" key="6">
    <source>
        <dbReference type="ARBA" id="ARBA00022605"/>
    </source>
</evidence>
<evidence type="ECO:0000313" key="16">
    <source>
        <dbReference type="EMBL" id="ALV86588.1"/>
    </source>
</evidence>
<dbReference type="Gene3D" id="3.30.70.260">
    <property type="match status" value="1"/>
</dbReference>
<dbReference type="PIRSF" id="PIRSF000098">
    <property type="entry name" value="Homoser_dehydrog"/>
    <property type="match status" value="1"/>
</dbReference>
<dbReference type="AlphaFoldDB" id="A0A0U3JBW8"/>
<sequence>MIGIGTVGAGTFRVLARNQADIAGRAGRPIEVVMVAARNLERAAGIVGGTVALTDDPLRVATHPDIDVVVEVAGGTGPARDWVLAAMAHGKHVVTANKALLAVHGAEIFAAARQHGVAVAYEGAVAVSIPIVKALREGLTANRIEWVAGIINGTTNFILSKMEGEGLDFAAALAEAQALGYAEADPAFDIEGIDAAHKLTLLAANAFGTSVRLADVQVEGITSLQRTDVACAAQLGFRVKLLGVARRREEGMELRVQPALVPTSHLMAHVNGSMNGIMVKGDAAGVTMYYGAGAGSEQTASAVIADLVDVARLDGTHAAQRVPHLGFHAHAMSALPVLPRAATCSSHYLRVPVHAASDIEAVSDWLAGHQVPVRQATLSAVAETGMGPQVLVLTQPVRQGVLDLALHALEARPQVAGKITALRVEELS</sequence>